<dbReference type="Proteomes" id="UP000478505">
    <property type="component" value="Unassembled WGS sequence"/>
</dbReference>
<gene>
    <name evidence="2" type="ORF">G3567_08270</name>
</gene>
<evidence type="ECO:0000313" key="2">
    <source>
        <dbReference type="EMBL" id="NEV94138.1"/>
    </source>
</evidence>
<dbReference type="AlphaFoldDB" id="A0A6B3R263"/>
<dbReference type="GO" id="GO:0043022">
    <property type="term" value="F:ribosome binding"/>
    <property type="evidence" value="ECO:0007669"/>
    <property type="project" value="InterPro"/>
</dbReference>
<dbReference type="RefSeq" id="WP_164004864.1">
    <property type="nucleotide sequence ID" value="NZ_JAAIKD010000004.1"/>
</dbReference>
<evidence type="ECO:0000259" key="1">
    <source>
        <dbReference type="Pfam" id="PF07766"/>
    </source>
</evidence>
<dbReference type="NCBIfam" id="NF040639">
    <property type="entry name" value="LETM1_rel_film"/>
    <property type="match status" value="1"/>
</dbReference>
<dbReference type="InterPro" id="IPR033122">
    <property type="entry name" value="LETM1-like_RBD"/>
</dbReference>
<proteinExistence type="predicted"/>
<dbReference type="EMBL" id="JAAIKD010000004">
    <property type="protein sequence ID" value="NEV94138.1"/>
    <property type="molecule type" value="Genomic_DNA"/>
</dbReference>
<protein>
    <recommendedName>
        <fullName evidence="1">Letm1 RBD domain-containing protein</fullName>
    </recommendedName>
</protein>
<reference evidence="2 3" key="1">
    <citation type="submission" date="2020-02" db="EMBL/GenBank/DDBJ databases">
        <title>Flavobacteriaceae Psychroflexus bacterium YR1-1, complete genome.</title>
        <authorList>
            <person name="Li Y."/>
            <person name="Wu S."/>
        </authorList>
    </citation>
    <scope>NUCLEOTIDE SEQUENCE [LARGE SCALE GENOMIC DNA]</scope>
    <source>
        <strain evidence="2 3">YR1-1</strain>
    </source>
</reference>
<organism evidence="2 3">
    <name type="scientific">Psychroflexus aurantiacus</name>
    <dbReference type="NCBI Taxonomy" id="2709310"/>
    <lineage>
        <taxon>Bacteria</taxon>
        <taxon>Pseudomonadati</taxon>
        <taxon>Bacteroidota</taxon>
        <taxon>Flavobacteriia</taxon>
        <taxon>Flavobacteriales</taxon>
        <taxon>Flavobacteriaceae</taxon>
        <taxon>Psychroflexus</taxon>
    </lineage>
</organism>
<accession>A0A6B3R263</accession>
<keyword evidence="3" id="KW-1185">Reference proteome</keyword>
<name>A0A6B3R263_9FLAO</name>
<dbReference type="Pfam" id="PF07766">
    <property type="entry name" value="LETM1_RBD"/>
    <property type="match status" value="1"/>
</dbReference>
<comment type="caution">
    <text evidence="2">The sequence shown here is derived from an EMBL/GenBank/DDBJ whole genome shotgun (WGS) entry which is preliminary data.</text>
</comment>
<evidence type="ECO:0000313" key="3">
    <source>
        <dbReference type="Proteomes" id="UP000478505"/>
    </source>
</evidence>
<sequence length="397" mass="45803">MNPSASGWLIKCLHRISESSILSLSENEFYDKLRSTGFVYGSSQTALIPLNKNLKYTQQELAKINLLVTLVYEDHQICEEQPGSEIISRLVGFYESLHAQKEFLKSIFKFKTKSEQKLEQLIHKRVQTNEGLIQKNFSHLITNALLLTDVLTYRKSLMTSVKPSEYAKTLESLIMQTVYLALDKKTSKTTYDTLILKLIKSSLRYHVTDSEKAVKTQAIDYSPVLSSMGSLYVFDLACMAVYSDEEIEINELKFMNILGSNLNLTESQIHKSIEFLFQFVSEYRQHIAYFHFSNPLNHFYQKNQKAVKLLLSRNKNRLYKEIIQSKELVYLLSQSTHRELNADEKLKVKSQLYDIFKSIPSLAIFVMPGGSVLLPIIIKFIPQLLPSAFNENYEQDE</sequence>
<feature type="domain" description="Letm1 RBD" evidence="1">
    <location>
        <begin position="340"/>
        <end position="396"/>
    </location>
</feature>